<proteinExistence type="predicted"/>
<reference evidence="1 2" key="1">
    <citation type="submission" date="2021-03" db="EMBL/GenBank/DDBJ databases">
        <authorList>
            <person name="So Y."/>
        </authorList>
    </citation>
    <scope>NUCLEOTIDE SEQUENCE [LARGE SCALE GENOMIC DNA]</scope>
    <source>
        <strain evidence="1 2">SSH11</strain>
    </source>
</reference>
<dbReference type="Proteomes" id="UP000681594">
    <property type="component" value="Unassembled WGS sequence"/>
</dbReference>
<dbReference type="RefSeq" id="WP_209382082.1">
    <property type="nucleotide sequence ID" value="NZ_JAGIZB010000062.1"/>
</dbReference>
<name>A0ABS4AMS0_9PROT</name>
<protein>
    <submittedName>
        <fullName evidence="1">Uncharacterized protein</fullName>
    </submittedName>
</protein>
<evidence type="ECO:0000313" key="1">
    <source>
        <dbReference type="EMBL" id="MBP0447818.1"/>
    </source>
</evidence>
<organism evidence="1 2">
    <name type="scientific">Pararoseomonas baculiformis</name>
    <dbReference type="NCBI Taxonomy" id="2820812"/>
    <lineage>
        <taxon>Bacteria</taxon>
        <taxon>Pseudomonadati</taxon>
        <taxon>Pseudomonadota</taxon>
        <taxon>Alphaproteobacteria</taxon>
        <taxon>Acetobacterales</taxon>
        <taxon>Acetobacteraceae</taxon>
        <taxon>Pararoseomonas</taxon>
    </lineage>
</organism>
<dbReference type="EMBL" id="JAGIZB010000062">
    <property type="protein sequence ID" value="MBP0447818.1"/>
    <property type="molecule type" value="Genomic_DNA"/>
</dbReference>
<sequence length="66" mass="7676">MDVTAEFRDETVRSVKRLGNDQEDTQDHLTRTASKLEQLLRVLSDLMPRDDLRVRQPDPPADRTIN</sequence>
<keyword evidence="2" id="KW-1185">Reference proteome</keyword>
<comment type="caution">
    <text evidence="1">The sequence shown here is derived from an EMBL/GenBank/DDBJ whole genome shotgun (WGS) entry which is preliminary data.</text>
</comment>
<evidence type="ECO:0000313" key="2">
    <source>
        <dbReference type="Proteomes" id="UP000681594"/>
    </source>
</evidence>
<gene>
    <name evidence="1" type="ORF">J8J14_24045</name>
</gene>
<accession>A0ABS4AMS0</accession>